<evidence type="ECO:0000313" key="1">
    <source>
        <dbReference type="EMBL" id="CAJ0606485.1"/>
    </source>
</evidence>
<comment type="caution">
    <text evidence="1">The sequence shown here is derived from an EMBL/GenBank/DDBJ whole genome shotgun (WGS) entry which is preliminary data.</text>
</comment>
<organism evidence="1 2">
    <name type="scientific">Cylicocyclus nassatus</name>
    <name type="common">Nematode worm</name>
    <dbReference type="NCBI Taxonomy" id="53992"/>
    <lineage>
        <taxon>Eukaryota</taxon>
        <taxon>Metazoa</taxon>
        <taxon>Ecdysozoa</taxon>
        <taxon>Nematoda</taxon>
        <taxon>Chromadorea</taxon>
        <taxon>Rhabditida</taxon>
        <taxon>Rhabditina</taxon>
        <taxon>Rhabditomorpha</taxon>
        <taxon>Strongyloidea</taxon>
        <taxon>Strongylidae</taxon>
        <taxon>Cylicocyclus</taxon>
    </lineage>
</organism>
<dbReference type="EMBL" id="CATQJL010000316">
    <property type="protein sequence ID" value="CAJ0606485.1"/>
    <property type="molecule type" value="Genomic_DNA"/>
</dbReference>
<name>A0AA36MDH9_CYLNA</name>
<gene>
    <name evidence="1" type="ORF">CYNAS_LOCUS18468</name>
</gene>
<proteinExistence type="predicted"/>
<reference evidence="1" key="1">
    <citation type="submission" date="2023-07" db="EMBL/GenBank/DDBJ databases">
        <authorList>
            <consortium name="CYATHOMIX"/>
        </authorList>
    </citation>
    <scope>NUCLEOTIDE SEQUENCE</scope>
    <source>
        <strain evidence="1">N/A</strain>
    </source>
</reference>
<accession>A0AA36MDH9</accession>
<sequence>MNVTTKSKSHVQVATEDMMCSSGYKQEDFELLTKLSKIYQNFNIVWSCLQDFCQHISCLVLSFKPKTI</sequence>
<keyword evidence="2" id="KW-1185">Reference proteome</keyword>
<protein>
    <submittedName>
        <fullName evidence="1">Uncharacterized protein</fullName>
    </submittedName>
</protein>
<dbReference type="AlphaFoldDB" id="A0AA36MDH9"/>
<evidence type="ECO:0000313" key="2">
    <source>
        <dbReference type="Proteomes" id="UP001176961"/>
    </source>
</evidence>
<dbReference type="Proteomes" id="UP001176961">
    <property type="component" value="Unassembled WGS sequence"/>
</dbReference>